<evidence type="ECO:0000256" key="3">
    <source>
        <dbReference type="ARBA" id="ARBA00022737"/>
    </source>
</evidence>
<dbReference type="Proteomes" id="UP000288216">
    <property type="component" value="Unassembled WGS sequence"/>
</dbReference>
<feature type="domain" description="Cadherin" evidence="10">
    <location>
        <begin position="5"/>
        <end position="74"/>
    </location>
</feature>
<evidence type="ECO:0000256" key="8">
    <source>
        <dbReference type="ARBA" id="ARBA00023180"/>
    </source>
</evidence>
<dbReference type="Pfam" id="PF00028">
    <property type="entry name" value="Cadherin"/>
    <property type="match status" value="2"/>
</dbReference>
<evidence type="ECO:0000313" key="11">
    <source>
        <dbReference type="EMBL" id="GCB84876.1"/>
    </source>
</evidence>
<evidence type="ECO:0000256" key="2">
    <source>
        <dbReference type="ARBA" id="ARBA00022692"/>
    </source>
</evidence>
<dbReference type="GO" id="GO:0007156">
    <property type="term" value="P:homophilic cell adhesion via plasma membrane adhesion molecules"/>
    <property type="evidence" value="ECO:0007669"/>
    <property type="project" value="InterPro"/>
</dbReference>
<accession>A0A401QHP9</accession>
<dbReference type="SMART" id="SM00112">
    <property type="entry name" value="CA"/>
    <property type="match status" value="3"/>
</dbReference>
<feature type="non-terminal residue" evidence="11">
    <location>
        <position position="1"/>
    </location>
</feature>
<dbReference type="InterPro" id="IPR015919">
    <property type="entry name" value="Cadherin-like_sf"/>
</dbReference>
<keyword evidence="7" id="KW-0472">Membrane</keyword>
<dbReference type="FunFam" id="2.60.40.60:FF:000035">
    <property type="entry name" value="Protocadherin Fat 3"/>
    <property type="match status" value="1"/>
</dbReference>
<dbReference type="Gene3D" id="2.60.40.60">
    <property type="entry name" value="Cadherins"/>
    <property type="match status" value="4"/>
</dbReference>
<dbReference type="SUPFAM" id="SSF49313">
    <property type="entry name" value="Cadherin-like"/>
    <property type="match status" value="4"/>
</dbReference>
<evidence type="ECO:0000256" key="4">
    <source>
        <dbReference type="ARBA" id="ARBA00022837"/>
    </source>
</evidence>
<dbReference type="AlphaFoldDB" id="A0A401QHP9"/>
<dbReference type="EMBL" id="BFAA01102855">
    <property type="protein sequence ID" value="GCB84876.1"/>
    <property type="molecule type" value="Genomic_DNA"/>
</dbReference>
<dbReference type="GO" id="GO:0005886">
    <property type="term" value="C:plasma membrane"/>
    <property type="evidence" value="ECO:0007669"/>
    <property type="project" value="InterPro"/>
</dbReference>
<proteinExistence type="predicted"/>
<evidence type="ECO:0000256" key="1">
    <source>
        <dbReference type="ARBA" id="ARBA00004370"/>
    </source>
</evidence>
<dbReference type="PRINTS" id="PR00205">
    <property type="entry name" value="CADHERIN"/>
</dbReference>
<gene>
    <name evidence="11" type="ORF">scyTo_0025532</name>
</gene>
<feature type="domain" description="Cadherin" evidence="10">
    <location>
        <begin position="75"/>
        <end position="178"/>
    </location>
</feature>
<dbReference type="STRING" id="75743.A0A401QHP9"/>
<dbReference type="GO" id="GO:0005509">
    <property type="term" value="F:calcium ion binding"/>
    <property type="evidence" value="ECO:0007669"/>
    <property type="project" value="UniProtKB-UniRule"/>
</dbReference>
<evidence type="ECO:0000256" key="5">
    <source>
        <dbReference type="ARBA" id="ARBA00022889"/>
    </source>
</evidence>
<organism evidence="11 12">
    <name type="scientific">Scyliorhinus torazame</name>
    <name type="common">Cloudy catshark</name>
    <name type="synonym">Catulus torazame</name>
    <dbReference type="NCBI Taxonomy" id="75743"/>
    <lineage>
        <taxon>Eukaryota</taxon>
        <taxon>Metazoa</taxon>
        <taxon>Chordata</taxon>
        <taxon>Craniata</taxon>
        <taxon>Vertebrata</taxon>
        <taxon>Chondrichthyes</taxon>
        <taxon>Elasmobranchii</taxon>
        <taxon>Galeomorphii</taxon>
        <taxon>Galeoidea</taxon>
        <taxon>Carcharhiniformes</taxon>
        <taxon>Scyliorhinidae</taxon>
        <taxon>Scyliorhinus</taxon>
    </lineage>
</organism>
<evidence type="ECO:0000313" key="12">
    <source>
        <dbReference type="Proteomes" id="UP000288216"/>
    </source>
</evidence>
<evidence type="ECO:0000259" key="10">
    <source>
        <dbReference type="PROSITE" id="PS50268"/>
    </source>
</evidence>
<keyword evidence="5" id="KW-0130">Cell adhesion</keyword>
<keyword evidence="4 9" id="KW-0106">Calcium</keyword>
<keyword evidence="3" id="KW-0677">Repeat</keyword>
<dbReference type="OMA" id="IMSIHAD"/>
<dbReference type="InterPro" id="IPR020894">
    <property type="entry name" value="Cadherin_CS"/>
</dbReference>
<sequence length="341" mass="37302">HSDPVSYTISSGDPNGYFAVGVGSGVIRTSIPLDHESHPVVILDVQAYSGSPPAYSSTKVKITISDINDNTPTFPTSSESILVPENTEIGSLIYTVNAEDQDSGANGQVQFDIVSTAERTFSIDRSSGKLRVIGPLSYEMVSHYELKIVAKDNGAPQLSSTFTLMVHVQDASDNAPIFDTLTYRVEVKEGTPVNTRFLQVRALIQDRGTHITYHLRSDGDAANFGIVPESGWVYVKSALDRENKDLFSLTVVASSDEGDQKKTGTTMVRVCVTDENDNAPKLTENRYFFTVQENIPPSSTIGRILATDRDHGINSKLSYRLFPAHSSFHINSLTGNQHRLT</sequence>
<evidence type="ECO:0000256" key="6">
    <source>
        <dbReference type="ARBA" id="ARBA00022989"/>
    </source>
</evidence>
<dbReference type="FunFam" id="2.60.40.60:FF:000254">
    <property type="entry name" value="Dachsous cadherin-related 1"/>
    <property type="match status" value="1"/>
</dbReference>
<keyword evidence="2" id="KW-0812">Transmembrane</keyword>
<comment type="caution">
    <text evidence="11">The sequence shown here is derived from an EMBL/GenBank/DDBJ whole genome shotgun (WGS) entry which is preliminary data.</text>
</comment>
<feature type="domain" description="Cadherin" evidence="10">
    <location>
        <begin position="179"/>
        <end position="282"/>
    </location>
</feature>
<keyword evidence="6" id="KW-1133">Transmembrane helix</keyword>
<evidence type="ECO:0000256" key="9">
    <source>
        <dbReference type="PROSITE-ProRule" id="PRU00043"/>
    </source>
</evidence>
<reference evidence="11 12" key="1">
    <citation type="journal article" date="2018" name="Nat. Ecol. Evol.">
        <title>Shark genomes provide insights into elasmobranch evolution and the origin of vertebrates.</title>
        <authorList>
            <person name="Hara Y"/>
            <person name="Yamaguchi K"/>
            <person name="Onimaru K"/>
            <person name="Kadota M"/>
            <person name="Koyanagi M"/>
            <person name="Keeley SD"/>
            <person name="Tatsumi K"/>
            <person name="Tanaka K"/>
            <person name="Motone F"/>
            <person name="Kageyama Y"/>
            <person name="Nozu R"/>
            <person name="Adachi N"/>
            <person name="Nishimura O"/>
            <person name="Nakagawa R"/>
            <person name="Tanegashima C"/>
            <person name="Kiyatake I"/>
            <person name="Matsumoto R"/>
            <person name="Murakumo K"/>
            <person name="Nishida K"/>
            <person name="Terakita A"/>
            <person name="Kuratani S"/>
            <person name="Sato K"/>
            <person name="Hyodo S Kuraku.S."/>
        </authorList>
    </citation>
    <scope>NUCLEOTIDE SEQUENCE [LARGE SCALE GENOMIC DNA]</scope>
</reference>
<dbReference type="PROSITE" id="PS00232">
    <property type="entry name" value="CADHERIN_1"/>
    <property type="match status" value="1"/>
</dbReference>
<dbReference type="CDD" id="cd11304">
    <property type="entry name" value="Cadherin_repeat"/>
    <property type="match status" value="4"/>
</dbReference>
<feature type="domain" description="Cadherin" evidence="10">
    <location>
        <begin position="283"/>
        <end position="335"/>
    </location>
</feature>
<keyword evidence="8" id="KW-0325">Glycoprotein</keyword>
<protein>
    <recommendedName>
        <fullName evidence="10">Cadherin domain-containing protein</fullName>
    </recommendedName>
</protein>
<keyword evidence="12" id="KW-1185">Reference proteome</keyword>
<dbReference type="InterPro" id="IPR002126">
    <property type="entry name" value="Cadherin-like_dom"/>
</dbReference>
<name>A0A401QHP9_SCYTO</name>
<dbReference type="OrthoDB" id="6252479at2759"/>
<dbReference type="PANTHER" id="PTHR24026:SF136">
    <property type="entry name" value="PROTOCADHERIN-23"/>
    <property type="match status" value="1"/>
</dbReference>
<dbReference type="PANTHER" id="PTHR24026">
    <property type="entry name" value="FAT ATYPICAL CADHERIN-RELATED"/>
    <property type="match status" value="1"/>
</dbReference>
<evidence type="ECO:0000256" key="7">
    <source>
        <dbReference type="ARBA" id="ARBA00023136"/>
    </source>
</evidence>
<comment type="subcellular location">
    <subcellularLocation>
        <location evidence="1">Membrane</location>
    </subcellularLocation>
</comment>
<dbReference type="PROSITE" id="PS50268">
    <property type="entry name" value="CADHERIN_2"/>
    <property type="match status" value="4"/>
</dbReference>